<keyword evidence="4" id="KW-1185">Reference proteome</keyword>
<dbReference type="EMBL" id="NPDU01000025">
    <property type="protein sequence ID" value="PJZ61830.1"/>
    <property type="molecule type" value="Genomic_DNA"/>
</dbReference>
<dbReference type="InterPro" id="IPR020007">
    <property type="entry name" value="NeuB/NeuA"/>
</dbReference>
<dbReference type="RefSeq" id="WP_100785479.1">
    <property type="nucleotide sequence ID" value="NZ_NPDU01000025.1"/>
</dbReference>
<dbReference type="Gene3D" id="3.20.20.70">
    <property type="entry name" value="Aldolase class I"/>
    <property type="match status" value="1"/>
</dbReference>
<dbReference type="PROSITE" id="PS50844">
    <property type="entry name" value="AFP_LIKE"/>
    <property type="match status" value="1"/>
</dbReference>
<evidence type="ECO:0000313" key="2">
    <source>
        <dbReference type="EMBL" id="PJZ53387.1"/>
    </source>
</evidence>
<sequence length="362" mass="40319">MLDKAAYIIAEAGVNHNGSTDMAIELIDVAVRAQCDAVKFQTFKAELLVSKTAPRAEYQKHNTQNSESQYQMLKRLELSEDQHRILIEYSKSKSIEFLSTPFDRESLELLTGKFGISKIKIPSGEITNAPFLLEISKRAEKIILSTGMSNLSEIEAALSVIAFGFLFPNDLSPSLSKFTNAYSSFEGRQALKKRVVLLHATTEYPAPFDEVNLSAMNTLKKSFSLPVGYSDHTEGIHIPIAAIAMGASVIEKHFTLDKNLPGPDHKASLEPDELIKMVRSIREIESAFGDGFKIPSKSEIKNMKIARKSLHASEDISNGDLFASHNLICKRPGNGISPIHYWEYIGKKSNRDYIRDDILDPL</sequence>
<dbReference type="InterPro" id="IPR013785">
    <property type="entry name" value="Aldolase_TIM"/>
</dbReference>
<evidence type="ECO:0000313" key="5">
    <source>
        <dbReference type="Proteomes" id="UP000232188"/>
    </source>
</evidence>
<evidence type="ECO:0000313" key="3">
    <source>
        <dbReference type="EMBL" id="PJZ61830.1"/>
    </source>
</evidence>
<proteinExistence type="predicted"/>
<protein>
    <submittedName>
        <fullName evidence="2">N-acetylneuraminate synthase</fullName>
    </submittedName>
</protein>
<name>A0A2M9YPC7_9LEPT</name>
<comment type="caution">
    <text evidence="2">The sequence shown here is derived from an EMBL/GenBank/DDBJ whole genome shotgun (WGS) entry which is preliminary data.</text>
</comment>
<evidence type="ECO:0000313" key="4">
    <source>
        <dbReference type="Proteomes" id="UP000232149"/>
    </source>
</evidence>
<dbReference type="Proteomes" id="UP000232149">
    <property type="component" value="Unassembled WGS sequence"/>
</dbReference>
<dbReference type="EMBL" id="NPDV01000007">
    <property type="protein sequence ID" value="PJZ53387.1"/>
    <property type="molecule type" value="Genomic_DNA"/>
</dbReference>
<dbReference type="CDD" id="cd11615">
    <property type="entry name" value="SAF_NeuB_like"/>
    <property type="match status" value="1"/>
</dbReference>
<dbReference type="AlphaFoldDB" id="A0A2M9YPC7"/>
<dbReference type="Pfam" id="PF03102">
    <property type="entry name" value="NeuB"/>
    <property type="match status" value="1"/>
</dbReference>
<gene>
    <name evidence="2" type="primary">neuB</name>
    <name evidence="3" type="ORF">CH376_11320</name>
    <name evidence="2" type="ORF">CH380_09310</name>
</gene>
<dbReference type="SUPFAM" id="SSF51569">
    <property type="entry name" value="Aldolase"/>
    <property type="match status" value="1"/>
</dbReference>
<dbReference type="NCBIfam" id="TIGR03569">
    <property type="entry name" value="NeuB_NnaB"/>
    <property type="match status" value="1"/>
</dbReference>
<organism evidence="2 5">
    <name type="scientific">Leptospira adleri</name>
    <dbReference type="NCBI Taxonomy" id="2023186"/>
    <lineage>
        <taxon>Bacteria</taxon>
        <taxon>Pseudomonadati</taxon>
        <taxon>Spirochaetota</taxon>
        <taxon>Spirochaetia</taxon>
        <taxon>Leptospirales</taxon>
        <taxon>Leptospiraceae</taxon>
        <taxon>Leptospira</taxon>
    </lineage>
</organism>
<dbReference type="Proteomes" id="UP000232188">
    <property type="component" value="Unassembled WGS sequence"/>
</dbReference>
<dbReference type="InterPro" id="IPR057736">
    <property type="entry name" value="SAF_PseI/NeuA/NeuB"/>
</dbReference>
<dbReference type="PANTHER" id="PTHR42966">
    <property type="entry name" value="N-ACETYLNEURAMINATE SYNTHASE"/>
    <property type="match status" value="1"/>
</dbReference>
<dbReference type="GO" id="GO:0047444">
    <property type="term" value="F:N-acylneuraminate-9-phosphate synthase activity"/>
    <property type="evidence" value="ECO:0007669"/>
    <property type="project" value="TreeGrafter"/>
</dbReference>
<feature type="domain" description="AFP-like" evidence="1">
    <location>
        <begin position="309"/>
        <end position="362"/>
    </location>
</feature>
<dbReference type="Gene3D" id="3.90.1210.10">
    <property type="entry name" value="Antifreeze-like/N-acetylneuraminic acid synthase C-terminal domain"/>
    <property type="match status" value="1"/>
</dbReference>
<dbReference type="GO" id="GO:0016051">
    <property type="term" value="P:carbohydrate biosynthetic process"/>
    <property type="evidence" value="ECO:0007669"/>
    <property type="project" value="InterPro"/>
</dbReference>
<dbReference type="PANTHER" id="PTHR42966:SF1">
    <property type="entry name" value="SIALIC ACID SYNTHASE"/>
    <property type="match status" value="1"/>
</dbReference>
<dbReference type="InterPro" id="IPR051690">
    <property type="entry name" value="PseI-like"/>
</dbReference>
<dbReference type="InterPro" id="IPR006190">
    <property type="entry name" value="SAF_AFP_Neu5Ac"/>
</dbReference>
<evidence type="ECO:0000259" key="1">
    <source>
        <dbReference type="PROSITE" id="PS50844"/>
    </source>
</evidence>
<dbReference type="InterPro" id="IPR013132">
    <property type="entry name" value="PseI/NeuA/B-like_N"/>
</dbReference>
<reference evidence="4 5" key="1">
    <citation type="submission" date="2017-07" db="EMBL/GenBank/DDBJ databases">
        <title>Leptospira spp. isolated from tropical soils.</title>
        <authorList>
            <person name="Thibeaux R."/>
            <person name="Iraola G."/>
            <person name="Ferres I."/>
            <person name="Bierque E."/>
            <person name="Girault D."/>
            <person name="Soupe-Gilbert M.-E."/>
            <person name="Picardeau M."/>
            <person name="Goarant C."/>
        </authorList>
    </citation>
    <scope>NUCLEOTIDE SEQUENCE [LARGE SCALE GENOMIC DNA]</scope>
    <source>
        <strain evidence="2 5">FH2-B-C1</strain>
        <strain evidence="3 4">FH2-B-D1</strain>
    </source>
</reference>
<accession>A0A2M9YPC7</accession>
<dbReference type="SUPFAM" id="SSF51269">
    <property type="entry name" value="AFP III-like domain"/>
    <property type="match status" value="1"/>
</dbReference>
<dbReference type="InterPro" id="IPR036732">
    <property type="entry name" value="AFP_Neu5c_C_sf"/>
</dbReference>